<evidence type="ECO:0000313" key="2">
    <source>
        <dbReference type="EMBL" id="OTF85140.1"/>
    </source>
</evidence>
<sequence length="91" mass="10272">MGSEKHLRRPRTADASSNTANRFAGEQRKTVRISGLERRERQRGEIERCGNSMNRTHGLVDDMDVVTAFSSNLICKNLMDFMLSTFHSAAV</sequence>
<dbReference type="Proteomes" id="UP000215914">
    <property type="component" value="Chromosome 17"/>
</dbReference>
<protein>
    <submittedName>
        <fullName evidence="2">Uncharacterized protein</fullName>
    </submittedName>
</protein>
<evidence type="ECO:0000313" key="3">
    <source>
        <dbReference type="Proteomes" id="UP000215914"/>
    </source>
</evidence>
<keyword evidence="3" id="KW-1185">Reference proteome</keyword>
<name>A0A251RLR7_HELAN</name>
<dbReference type="EMBL" id="CM007906">
    <property type="protein sequence ID" value="OTF85140.1"/>
    <property type="molecule type" value="Genomic_DNA"/>
</dbReference>
<dbReference type="InParanoid" id="A0A251RLR7"/>
<reference evidence="3" key="1">
    <citation type="journal article" date="2017" name="Nature">
        <title>The sunflower genome provides insights into oil metabolism, flowering and Asterid evolution.</title>
        <authorList>
            <person name="Badouin H."/>
            <person name="Gouzy J."/>
            <person name="Grassa C.J."/>
            <person name="Murat F."/>
            <person name="Staton S.E."/>
            <person name="Cottret L."/>
            <person name="Lelandais-Briere C."/>
            <person name="Owens G.L."/>
            <person name="Carrere S."/>
            <person name="Mayjonade B."/>
            <person name="Legrand L."/>
            <person name="Gill N."/>
            <person name="Kane N.C."/>
            <person name="Bowers J.E."/>
            <person name="Hubner S."/>
            <person name="Bellec A."/>
            <person name="Berard A."/>
            <person name="Berges H."/>
            <person name="Blanchet N."/>
            <person name="Boniface M.C."/>
            <person name="Brunel D."/>
            <person name="Catrice O."/>
            <person name="Chaidir N."/>
            <person name="Claudel C."/>
            <person name="Donnadieu C."/>
            <person name="Faraut T."/>
            <person name="Fievet G."/>
            <person name="Helmstetter N."/>
            <person name="King M."/>
            <person name="Knapp S.J."/>
            <person name="Lai Z."/>
            <person name="Le Paslier M.C."/>
            <person name="Lippi Y."/>
            <person name="Lorenzon L."/>
            <person name="Mandel J.R."/>
            <person name="Marage G."/>
            <person name="Marchand G."/>
            <person name="Marquand E."/>
            <person name="Bret-Mestries E."/>
            <person name="Morien E."/>
            <person name="Nambeesan S."/>
            <person name="Nguyen T."/>
            <person name="Pegot-Espagnet P."/>
            <person name="Pouilly N."/>
            <person name="Raftis F."/>
            <person name="Sallet E."/>
            <person name="Schiex T."/>
            <person name="Thomas J."/>
            <person name="Vandecasteele C."/>
            <person name="Vares D."/>
            <person name="Vear F."/>
            <person name="Vautrin S."/>
            <person name="Crespi M."/>
            <person name="Mangin B."/>
            <person name="Burke J.M."/>
            <person name="Salse J."/>
            <person name="Munos S."/>
            <person name="Vincourt P."/>
            <person name="Rieseberg L.H."/>
            <person name="Langlade N.B."/>
        </authorList>
    </citation>
    <scope>NUCLEOTIDE SEQUENCE [LARGE SCALE GENOMIC DNA]</scope>
    <source>
        <strain evidence="3">cv. SF193</strain>
    </source>
</reference>
<organism evidence="2 3">
    <name type="scientific">Helianthus annuus</name>
    <name type="common">Common sunflower</name>
    <dbReference type="NCBI Taxonomy" id="4232"/>
    <lineage>
        <taxon>Eukaryota</taxon>
        <taxon>Viridiplantae</taxon>
        <taxon>Streptophyta</taxon>
        <taxon>Embryophyta</taxon>
        <taxon>Tracheophyta</taxon>
        <taxon>Spermatophyta</taxon>
        <taxon>Magnoliopsida</taxon>
        <taxon>eudicotyledons</taxon>
        <taxon>Gunneridae</taxon>
        <taxon>Pentapetalae</taxon>
        <taxon>asterids</taxon>
        <taxon>campanulids</taxon>
        <taxon>Asterales</taxon>
        <taxon>Asteraceae</taxon>
        <taxon>Asteroideae</taxon>
        <taxon>Heliantheae alliance</taxon>
        <taxon>Heliantheae</taxon>
        <taxon>Helianthus</taxon>
    </lineage>
</organism>
<feature type="region of interest" description="Disordered" evidence="1">
    <location>
        <begin position="1"/>
        <end position="28"/>
    </location>
</feature>
<feature type="compositionally biased region" description="Basic residues" evidence="1">
    <location>
        <begin position="1"/>
        <end position="10"/>
    </location>
</feature>
<gene>
    <name evidence="2" type="ORF">HannXRQ_Chr17g0536761</name>
</gene>
<evidence type="ECO:0000256" key="1">
    <source>
        <dbReference type="SAM" id="MobiDB-lite"/>
    </source>
</evidence>
<dbReference type="AlphaFoldDB" id="A0A251RLR7"/>
<proteinExistence type="predicted"/>
<accession>A0A251RLR7</accession>